<evidence type="ECO:0000313" key="3">
    <source>
        <dbReference type="Proteomes" id="UP000466831"/>
    </source>
</evidence>
<protein>
    <submittedName>
        <fullName evidence="2">Uncharacterized protein</fullName>
    </submittedName>
</protein>
<organism evidence="2 3">
    <name type="scientific">Mycobacterium marseillense</name>
    <dbReference type="NCBI Taxonomy" id="701042"/>
    <lineage>
        <taxon>Bacteria</taxon>
        <taxon>Bacillati</taxon>
        <taxon>Actinomycetota</taxon>
        <taxon>Actinomycetes</taxon>
        <taxon>Mycobacteriales</taxon>
        <taxon>Mycobacteriaceae</taxon>
        <taxon>Mycobacterium</taxon>
        <taxon>Mycobacterium avium complex (MAC)</taxon>
    </lineage>
</organism>
<dbReference type="Proteomes" id="UP000466831">
    <property type="component" value="Chromosome"/>
</dbReference>
<evidence type="ECO:0000256" key="1">
    <source>
        <dbReference type="SAM" id="MobiDB-lite"/>
    </source>
</evidence>
<keyword evidence="3" id="KW-1185">Reference proteome</keyword>
<evidence type="ECO:0000313" key="2">
    <source>
        <dbReference type="EMBL" id="BBY12521.1"/>
    </source>
</evidence>
<proteinExistence type="predicted"/>
<accession>A0ABM7JF58</accession>
<sequence length="118" mass="12518">MDRGGGLAGRPMAMVQAGLRPPKPVGERRKPVALVRAGAIHTGELLEPPIEITPETSVRVTAGDVARSYRPGGVRTGRCGPVRRPCRGRVSPILDGVIGPECVDVSRLAKTTFLVTDR</sequence>
<name>A0ABM7JF58_9MYCO</name>
<gene>
    <name evidence="2" type="ORF">MMARJ_32610</name>
</gene>
<feature type="region of interest" description="Disordered" evidence="1">
    <location>
        <begin position="1"/>
        <end position="29"/>
    </location>
</feature>
<reference evidence="2 3" key="1">
    <citation type="journal article" date="2019" name="Emerg. Microbes Infect.">
        <title>Comprehensive subspecies identification of 175 nontuberculous mycobacteria species based on 7547 genomic profiles.</title>
        <authorList>
            <person name="Matsumoto Y."/>
            <person name="Kinjo T."/>
            <person name="Motooka D."/>
            <person name="Nabeya D."/>
            <person name="Jung N."/>
            <person name="Uechi K."/>
            <person name="Horii T."/>
            <person name="Iida T."/>
            <person name="Fujita J."/>
            <person name="Nakamura S."/>
        </authorList>
    </citation>
    <scope>NUCLEOTIDE SEQUENCE [LARGE SCALE GENOMIC DNA]</scope>
    <source>
        <strain evidence="2 3">JCM 17324</strain>
    </source>
</reference>
<dbReference type="EMBL" id="AP022584">
    <property type="protein sequence ID" value="BBY12521.1"/>
    <property type="molecule type" value="Genomic_DNA"/>
</dbReference>